<name>A0AAJ1IA66_9SPIO</name>
<gene>
    <name evidence="1" type="ORF">PQJ61_01495</name>
</gene>
<evidence type="ECO:0000313" key="1">
    <source>
        <dbReference type="EMBL" id="MDC7225419.1"/>
    </source>
</evidence>
<dbReference type="AlphaFoldDB" id="A0AAJ1IA66"/>
<proteinExistence type="predicted"/>
<sequence length="90" mass="10216">MQRLAWEGLVELFPHRSAEVVTFDNKATTDLGLTRIMLDTPAVQSAVRYGGPAEFDGLRKVAGVINLIHRHLTYFYDLDEHDISLVKIDF</sequence>
<reference evidence="1 2" key="1">
    <citation type="submission" date="2022-12" db="EMBL/GenBank/DDBJ databases">
        <title>Metagenome assembled genome from gulf of manar.</title>
        <authorList>
            <person name="Kohli P."/>
            <person name="Pk S."/>
            <person name="Venkata Ramana C."/>
            <person name="Sasikala C."/>
        </authorList>
    </citation>
    <scope>NUCLEOTIDE SEQUENCE [LARGE SCALE GENOMIC DNA]</scope>
    <source>
        <strain evidence="1">JB008</strain>
    </source>
</reference>
<dbReference type="Proteomes" id="UP001221217">
    <property type="component" value="Unassembled WGS sequence"/>
</dbReference>
<evidence type="ECO:0000313" key="2">
    <source>
        <dbReference type="Proteomes" id="UP001221217"/>
    </source>
</evidence>
<dbReference type="EMBL" id="JAQQAL010000006">
    <property type="protein sequence ID" value="MDC7225419.1"/>
    <property type="molecule type" value="Genomic_DNA"/>
</dbReference>
<organism evidence="1 2">
    <name type="scientific">Candidatus Thalassospirochaeta sargassi</name>
    <dbReference type="NCBI Taxonomy" id="3119039"/>
    <lineage>
        <taxon>Bacteria</taxon>
        <taxon>Pseudomonadati</taxon>
        <taxon>Spirochaetota</taxon>
        <taxon>Spirochaetia</taxon>
        <taxon>Spirochaetales</taxon>
        <taxon>Spirochaetaceae</taxon>
        <taxon>Candidatus Thalassospirochaeta</taxon>
    </lineage>
</organism>
<protein>
    <submittedName>
        <fullName evidence="1">Uncharacterized protein</fullName>
    </submittedName>
</protein>
<accession>A0AAJ1IA66</accession>
<comment type="caution">
    <text evidence="1">The sequence shown here is derived from an EMBL/GenBank/DDBJ whole genome shotgun (WGS) entry which is preliminary data.</text>
</comment>